<keyword evidence="2" id="KW-0732">Signal</keyword>
<feature type="domain" description="CBM-cenC" evidence="3">
    <location>
        <begin position="55"/>
        <end position="178"/>
    </location>
</feature>
<keyword evidence="1" id="KW-0378">Hydrolase</keyword>
<evidence type="ECO:0000313" key="4">
    <source>
        <dbReference type="EMBL" id="KAK5988377.1"/>
    </source>
</evidence>
<feature type="chain" id="PRO_5047010355" description="CBM-cenC domain-containing protein" evidence="2">
    <location>
        <begin position="20"/>
        <end position="212"/>
    </location>
</feature>
<evidence type="ECO:0000259" key="3">
    <source>
        <dbReference type="Pfam" id="PF02018"/>
    </source>
</evidence>
<keyword evidence="5" id="KW-1185">Reference proteome</keyword>
<accession>A0ABR0S876</accession>
<reference evidence="4 5" key="1">
    <citation type="submission" date="2024-01" db="EMBL/GenBank/DDBJ databases">
        <title>Complete genome of Cladobotryum mycophilum ATHUM6906.</title>
        <authorList>
            <person name="Christinaki A.C."/>
            <person name="Myridakis A.I."/>
            <person name="Kouvelis V.N."/>
        </authorList>
    </citation>
    <scope>NUCLEOTIDE SEQUENCE [LARGE SCALE GENOMIC DNA]</scope>
    <source>
        <strain evidence="4 5">ATHUM6906</strain>
    </source>
</reference>
<dbReference type="EMBL" id="JAVFKD010000016">
    <property type="protein sequence ID" value="KAK5988377.1"/>
    <property type="molecule type" value="Genomic_DNA"/>
</dbReference>
<evidence type="ECO:0000256" key="2">
    <source>
        <dbReference type="SAM" id="SignalP"/>
    </source>
</evidence>
<evidence type="ECO:0000313" key="5">
    <source>
        <dbReference type="Proteomes" id="UP001338125"/>
    </source>
</evidence>
<proteinExistence type="predicted"/>
<dbReference type="InterPro" id="IPR003305">
    <property type="entry name" value="CenC_carb-bd"/>
</dbReference>
<evidence type="ECO:0000256" key="1">
    <source>
        <dbReference type="ARBA" id="ARBA00022801"/>
    </source>
</evidence>
<organism evidence="4 5">
    <name type="scientific">Cladobotryum mycophilum</name>
    <dbReference type="NCBI Taxonomy" id="491253"/>
    <lineage>
        <taxon>Eukaryota</taxon>
        <taxon>Fungi</taxon>
        <taxon>Dikarya</taxon>
        <taxon>Ascomycota</taxon>
        <taxon>Pezizomycotina</taxon>
        <taxon>Sordariomycetes</taxon>
        <taxon>Hypocreomycetidae</taxon>
        <taxon>Hypocreales</taxon>
        <taxon>Hypocreaceae</taxon>
        <taxon>Cladobotryum</taxon>
    </lineage>
</organism>
<feature type="signal peptide" evidence="2">
    <location>
        <begin position="1"/>
        <end position="19"/>
    </location>
</feature>
<sequence>MLLYTTIFSALSLFTGAGALPVAHDACHPDDAQCFIGQRPSQQQQTGELSLTSINMVTNGDFKSGDVEPWTFSNPSSSFIEPVPGPSGADTNLLFTTLTPGKSLFLFSDTFSLEAGSAYTVSYTARNSNFFSNTSWGNSLMSLASCGGKTMYTLAANKGEQLNNSFVKFQGQFTVPANSGGSLCQLKMSYSGLNYPVSAFWLAEVVLARANA</sequence>
<dbReference type="InterPro" id="IPR008979">
    <property type="entry name" value="Galactose-bd-like_sf"/>
</dbReference>
<dbReference type="SUPFAM" id="SSF49785">
    <property type="entry name" value="Galactose-binding domain-like"/>
    <property type="match status" value="1"/>
</dbReference>
<dbReference type="Pfam" id="PF02018">
    <property type="entry name" value="CBM_4_9"/>
    <property type="match status" value="1"/>
</dbReference>
<name>A0ABR0S876_9HYPO</name>
<dbReference type="Gene3D" id="2.60.120.260">
    <property type="entry name" value="Galactose-binding domain-like"/>
    <property type="match status" value="1"/>
</dbReference>
<gene>
    <name evidence="4" type="ORF">PT974_12529</name>
</gene>
<comment type="caution">
    <text evidence="4">The sequence shown here is derived from an EMBL/GenBank/DDBJ whole genome shotgun (WGS) entry which is preliminary data.</text>
</comment>
<dbReference type="Proteomes" id="UP001338125">
    <property type="component" value="Unassembled WGS sequence"/>
</dbReference>
<protein>
    <recommendedName>
        <fullName evidence="3">CBM-cenC domain-containing protein</fullName>
    </recommendedName>
</protein>